<evidence type="ECO:0000313" key="1">
    <source>
        <dbReference type="EMBL" id="KAK2640145.1"/>
    </source>
</evidence>
<keyword evidence="2" id="KW-1185">Reference proteome</keyword>
<dbReference type="EMBL" id="JANJYI010000008">
    <property type="protein sequence ID" value="KAK2640145.1"/>
    <property type="molecule type" value="Genomic_DNA"/>
</dbReference>
<gene>
    <name evidence="1" type="ORF">Ddye_027940</name>
</gene>
<sequence>MAPRPRPRPLTRTQICCIFQKRFTPNGLLAHYGKKHPNNKIQCLLCCNLFEFQIDRDEHMLAVHGEDQAAPAAAAGTAVPE</sequence>
<reference evidence="1" key="1">
    <citation type="journal article" date="2023" name="Plant J.">
        <title>Genome sequences and population genomics provide insights into the demographic history, inbreeding, and mutation load of two 'living fossil' tree species of Dipteronia.</title>
        <authorList>
            <person name="Feng Y."/>
            <person name="Comes H.P."/>
            <person name="Chen J."/>
            <person name="Zhu S."/>
            <person name="Lu R."/>
            <person name="Zhang X."/>
            <person name="Li P."/>
            <person name="Qiu J."/>
            <person name="Olsen K.M."/>
            <person name="Qiu Y."/>
        </authorList>
    </citation>
    <scope>NUCLEOTIDE SEQUENCE</scope>
    <source>
        <strain evidence="1">KIB01</strain>
    </source>
</reference>
<evidence type="ECO:0000313" key="2">
    <source>
        <dbReference type="Proteomes" id="UP001280121"/>
    </source>
</evidence>
<name>A0AAD9TQ23_9ROSI</name>
<accession>A0AAD9TQ23</accession>
<dbReference type="Proteomes" id="UP001280121">
    <property type="component" value="Unassembled WGS sequence"/>
</dbReference>
<comment type="caution">
    <text evidence="1">The sequence shown here is derived from an EMBL/GenBank/DDBJ whole genome shotgun (WGS) entry which is preliminary data.</text>
</comment>
<proteinExistence type="predicted"/>
<protein>
    <submittedName>
        <fullName evidence="1">Uncharacterized protein</fullName>
    </submittedName>
</protein>
<dbReference type="AlphaFoldDB" id="A0AAD9TQ23"/>
<organism evidence="1 2">
    <name type="scientific">Dipteronia dyeriana</name>
    <dbReference type="NCBI Taxonomy" id="168575"/>
    <lineage>
        <taxon>Eukaryota</taxon>
        <taxon>Viridiplantae</taxon>
        <taxon>Streptophyta</taxon>
        <taxon>Embryophyta</taxon>
        <taxon>Tracheophyta</taxon>
        <taxon>Spermatophyta</taxon>
        <taxon>Magnoliopsida</taxon>
        <taxon>eudicotyledons</taxon>
        <taxon>Gunneridae</taxon>
        <taxon>Pentapetalae</taxon>
        <taxon>rosids</taxon>
        <taxon>malvids</taxon>
        <taxon>Sapindales</taxon>
        <taxon>Sapindaceae</taxon>
        <taxon>Hippocastanoideae</taxon>
        <taxon>Acereae</taxon>
        <taxon>Dipteronia</taxon>
    </lineage>
</organism>